<gene>
    <name evidence="3" type="ORF">ACFQ1E_14755</name>
</gene>
<keyword evidence="4" id="KW-1185">Reference proteome</keyword>
<reference evidence="4" key="1">
    <citation type="journal article" date="2019" name="Int. J. Syst. Evol. Microbiol.">
        <title>The Global Catalogue of Microorganisms (GCM) 10K type strain sequencing project: providing services to taxonomists for standard genome sequencing and annotation.</title>
        <authorList>
            <consortium name="The Broad Institute Genomics Platform"/>
            <consortium name="The Broad Institute Genome Sequencing Center for Infectious Disease"/>
            <person name="Wu L."/>
            <person name="Ma J."/>
        </authorList>
    </citation>
    <scope>NUCLEOTIDE SEQUENCE [LARGE SCALE GENOMIC DNA]</scope>
    <source>
        <strain evidence="4">CCUG 62982</strain>
    </source>
</reference>
<dbReference type="Pfam" id="PF02738">
    <property type="entry name" value="MoCoBD_1"/>
    <property type="match status" value="1"/>
</dbReference>
<evidence type="ECO:0000259" key="2">
    <source>
        <dbReference type="SMART" id="SM01008"/>
    </source>
</evidence>
<dbReference type="EMBL" id="JBHTJG010000007">
    <property type="protein sequence ID" value="MFD0947607.1"/>
    <property type="molecule type" value="Genomic_DNA"/>
</dbReference>
<sequence length="751" mass="77323">MAKQAAAKHAGEGWRPSRRTLLIGGGAGLGLLVAWAVWPRAYSPNLTADAGESVYGAWIKIGTDGHVTVAVPQSEQGQGVFTAFAQIIADELGADWKKVGVEAAPLNPLYANPLGAATVFETALGALPEWLRERQVVRSALMLTGGSSSIRQFEPELRAAGAAARAMLCMAAARRWGVDWKACDTVASQVVSGGQRLGFGALAEDAADETPPEEPPLRTGTANRLTGQRVARLDAPAKVDGSLNYAADVRLPGMVFAAVRQGPAGDTALLTADEALAKAVPGVLSIVRGDRWVAAVANTWWAAERALAKMRPAFRTPAERIDNVSLEEALAKALDGAGTRIVQTGDLAADFRGARVVSAEYSAGLALHAALEPMTCTAAIREGRLSLWLPTQAPSLARAAAAAAIGMGQDQVTVHPMMAGGSFGAKLETEVAAQAAAITRAVGRPVQLTWSRAEDARQDRYRAPAAARLTAKLGAGGAITGWLAKIAAPSTGRELAARLLGGDPLVAGALALSGGDRAAVAGAAPAYAIPNLAVDHHPADIGVPTGYWRSGAHSYTAFFTESFIDELSHIANIEALSFRMGKLGNEARLARCLQTAAAIGGWQGGTAGSGQGIACHSFRGSHIAVMAEAALAPGRRVKVTRLVAAVDCGRVINPDLVLQQIEGGLIFGMAAAIGCSTGFEGNLAEATSIADLNLPTLADAPDITVELIDSAADPGGVSELAVPPVAPAIANAIQASSGVRLRRLPLLSDVG</sequence>
<dbReference type="InterPro" id="IPR052516">
    <property type="entry name" value="N-heterocyclic_Hydroxylase"/>
</dbReference>
<dbReference type="InterPro" id="IPR037165">
    <property type="entry name" value="AldOxase/xan_DH_Mopterin-bd_sf"/>
</dbReference>
<proteinExistence type="predicted"/>
<dbReference type="PANTHER" id="PTHR47495">
    <property type="entry name" value="ALDEHYDE DEHYDROGENASE"/>
    <property type="match status" value="1"/>
</dbReference>
<dbReference type="InterPro" id="IPR008274">
    <property type="entry name" value="AldOxase/xan_DH_MoCoBD1"/>
</dbReference>
<keyword evidence="1" id="KW-0472">Membrane</keyword>
<feature type="transmembrane region" description="Helical" evidence="1">
    <location>
        <begin position="21"/>
        <end position="38"/>
    </location>
</feature>
<accession>A0ABW3H8W1</accession>
<evidence type="ECO:0000256" key="1">
    <source>
        <dbReference type="SAM" id="Phobius"/>
    </source>
</evidence>
<feature type="domain" description="Aldehyde oxidase/xanthine dehydrogenase a/b hammerhead" evidence="2">
    <location>
        <begin position="240"/>
        <end position="318"/>
    </location>
</feature>
<keyword evidence="1" id="KW-1133">Transmembrane helix</keyword>
<dbReference type="PIRSF" id="PIRSF036389">
    <property type="entry name" value="IOR_B"/>
    <property type="match status" value="1"/>
</dbReference>
<dbReference type="InterPro" id="IPR046867">
    <property type="entry name" value="AldOxase/xan_DH_MoCoBD2"/>
</dbReference>
<evidence type="ECO:0000313" key="3">
    <source>
        <dbReference type="EMBL" id="MFD0947607.1"/>
    </source>
</evidence>
<dbReference type="SMART" id="SM01008">
    <property type="entry name" value="Ald_Xan_dh_C"/>
    <property type="match status" value="1"/>
</dbReference>
<organism evidence="3 4">
    <name type="scientific">Sphingomonas canadensis</name>
    <dbReference type="NCBI Taxonomy" id="1219257"/>
    <lineage>
        <taxon>Bacteria</taxon>
        <taxon>Pseudomonadati</taxon>
        <taxon>Pseudomonadota</taxon>
        <taxon>Alphaproteobacteria</taxon>
        <taxon>Sphingomonadales</taxon>
        <taxon>Sphingomonadaceae</taxon>
        <taxon>Sphingomonas</taxon>
    </lineage>
</organism>
<dbReference type="InterPro" id="IPR006311">
    <property type="entry name" value="TAT_signal"/>
</dbReference>
<dbReference type="InterPro" id="IPR000674">
    <property type="entry name" value="Ald_Oxase/Xan_DH_a/b"/>
</dbReference>
<dbReference type="SUPFAM" id="SSF56003">
    <property type="entry name" value="Molybdenum cofactor-binding domain"/>
    <property type="match status" value="2"/>
</dbReference>
<dbReference type="PANTHER" id="PTHR47495:SF2">
    <property type="entry name" value="ALDEHYDE DEHYDROGENASE"/>
    <property type="match status" value="1"/>
</dbReference>
<dbReference type="RefSeq" id="WP_264945084.1">
    <property type="nucleotide sequence ID" value="NZ_JAPDRA010000007.1"/>
</dbReference>
<dbReference type="Proteomes" id="UP001596977">
    <property type="component" value="Unassembled WGS sequence"/>
</dbReference>
<keyword evidence="1" id="KW-0812">Transmembrane</keyword>
<dbReference type="PROSITE" id="PS51318">
    <property type="entry name" value="TAT"/>
    <property type="match status" value="1"/>
</dbReference>
<protein>
    <submittedName>
        <fullName evidence="3">Molybdopterin cofactor-binding domain-containing protein</fullName>
    </submittedName>
</protein>
<name>A0ABW3H8W1_9SPHN</name>
<dbReference type="Gene3D" id="3.30.365.10">
    <property type="entry name" value="Aldehyde oxidase/xanthine dehydrogenase, molybdopterin binding domain"/>
    <property type="match status" value="4"/>
</dbReference>
<dbReference type="InterPro" id="IPR012368">
    <property type="entry name" value="OxRdtase_Mopterin-bd_su_IorB"/>
</dbReference>
<comment type="caution">
    <text evidence="3">The sequence shown here is derived from an EMBL/GenBank/DDBJ whole genome shotgun (WGS) entry which is preliminary data.</text>
</comment>
<dbReference type="Pfam" id="PF20256">
    <property type="entry name" value="MoCoBD_2"/>
    <property type="match status" value="2"/>
</dbReference>
<dbReference type="Gene3D" id="3.90.1170.50">
    <property type="entry name" value="Aldehyde oxidase/xanthine dehydrogenase, a/b hammerhead"/>
    <property type="match status" value="1"/>
</dbReference>
<evidence type="ECO:0000313" key="4">
    <source>
        <dbReference type="Proteomes" id="UP001596977"/>
    </source>
</evidence>